<dbReference type="PROSITE" id="PS01270">
    <property type="entry name" value="BAND_7"/>
    <property type="match status" value="1"/>
</dbReference>
<dbReference type="Pfam" id="PF01145">
    <property type="entry name" value="Band_7"/>
    <property type="match status" value="1"/>
</dbReference>
<dbReference type="SUPFAM" id="SSF117892">
    <property type="entry name" value="Band 7/SPFH domain"/>
    <property type="match status" value="1"/>
</dbReference>
<keyword evidence="7" id="KW-1185">Reference proteome</keyword>
<evidence type="ECO:0000313" key="7">
    <source>
        <dbReference type="Proteomes" id="UP000064967"/>
    </source>
</evidence>
<dbReference type="GO" id="GO:0008233">
    <property type="term" value="F:peptidase activity"/>
    <property type="evidence" value="ECO:0007669"/>
    <property type="project" value="UniProtKB-KW"/>
</dbReference>
<dbReference type="OrthoDB" id="9809197at2"/>
<accession>A0A0K1PWB1</accession>
<dbReference type="InterPro" id="IPR001972">
    <property type="entry name" value="Stomatin_HflK_fam"/>
</dbReference>
<dbReference type="InterPro" id="IPR001107">
    <property type="entry name" value="Band_7"/>
</dbReference>
<evidence type="ECO:0000256" key="4">
    <source>
        <dbReference type="ARBA" id="ARBA00023136"/>
    </source>
</evidence>
<organism evidence="6 7">
    <name type="scientific">Labilithrix luteola</name>
    <dbReference type="NCBI Taxonomy" id="1391654"/>
    <lineage>
        <taxon>Bacteria</taxon>
        <taxon>Pseudomonadati</taxon>
        <taxon>Myxococcota</taxon>
        <taxon>Polyangia</taxon>
        <taxon>Polyangiales</taxon>
        <taxon>Labilitrichaceae</taxon>
        <taxon>Labilithrix</taxon>
    </lineage>
</organism>
<evidence type="ECO:0000313" key="6">
    <source>
        <dbReference type="EMBL" id="AKU97429.1"/>
    </source>
</evidence>
<dbReference type="EMBL" id="CP012333">
    <property type="protein sequence ID" value="AKU97429.1"/>
    <property type="molecule type" value="Genomic_DNA"/>
</dbReference>
<keyword evidence="6" id="KW-0645">Protease</keyword>
<dbReference type="STRING" id="1391654.AKJ09_04093"/>
<dbReference type="GO" id="GO:0098552">
    <property type="term" value="C:side of membrane"/>
    <property type="evidence" value="ECO:0007669"/>
    <property type="project" value="UniProtKB-ARBA"/>
</dbReference>
<dbReference type="InterPro" id="IPR036013">
    <property type="entry name" value="Band_7/SPFH_dom_sf"/>
</dbReference>
<dbReference type="PATRIC" id="fig|1391654.3.peg.4151"/>
<reference evidence="6 7" key="1">
    <citation type="submission" date="2015-08" db="EMBL/GenBank/DDBJ databases">
        <authorList>
            <person name="Babu N.S."/>
            <person name="Beckwith C.J."/>
            <person name="Beseler K.G."/>
            <person name="Brison A."/>
            <person name="Carone J.V."/>
            <person name="Caskin T.P."/>
            <person name="Diamond M."/>
            <person name="Durham M.E."/>
            <person name="Foxe J.M."/>
            <person name="Go M."/>
            <person name="Henderson B.A."/>
            <person name="Jones I.B."/>
            <person name="McGettigan J.A."/>
            <person name="Micheletti S.J."/>
            <person name="Nasrallah M.E."/>
            <person name="Ortiz D."/>
            <person name="Piller C.R."/>
            <person name="Privatt S.R."/>
            <person name="Schneider S.L."/>
            <person name="Sharp S."/>
            <person name="Smith T.C."/>
            <person name="Stanton J.D."/>
            <person name="Ullery H.E."/>
            <person name="Wilson R.J."/>
            <person name="Serrano M.G."/>
            <person name="Buck G."/>
            <person name="Lee V."/>
            <person name="Wang Y."/>
            <person name="Carvalho R."/>
            <person name="Voegtly L."/>
            <person name="Shi R."/>
            <person name="Duckworth R."/>
            <person name="Johnson A."/>
            <person name="Loviza R."/>
            <person name="Walstead R."/>
            <person name="Shah Z."/>
            <person name="Kiflezghi M."/>
            <person name="Wade K."/>
            <person name="Ball S.L."/>
            <person name="Bradley K.W."/>
            <person name="Asai D.J."/>
            <person name="Bowman C.A."/>
            <person name="Russell D.A."/>
            <person name="Pope W.H."/>
            <person name="Jacobs-Sera D."/>
            <person name="Hendrix R.W."/>
            <person name="Hatfull G.F."/>
        </authorList>
    </citation>
    <scope>NUCLEOTIDE SEQUENCE [LARGE SCALE GENOMIC DNA]</scope>
    <source>
        <strain evidence="6 7">DSM 27648</strain>
    </source>
</reference>
<dbReference type="InterPro" id="IPR043202">
    <property type="entry name" value="Band-7_stomatin-like"/>
</dbReference>
<dbReference type="AlphaFoldDB" id="A0A0K1PWB1"/>
<dbReference type="KEGG" id="llu:AKJ09_04093"/>
<dbReference type="GO" id="GO:0005886">
    <property type="term" value="C:plasma membrane"/>
    <property type="evidence" value="ECO:0007669"/>
    <property type="project" value="InterPro"/>
</dbReference>
<dbReference type="PANTHER" id="PTHR10264:SF19">
    <property type="entry name" value="AT06885P-RELATED"/>
    <property type="match status" value="1"/>
</dbReference>
<dbReference type="SMART" id="SM00244">
    <property type="entry name" value="PHB"/>
    <property type="match status" value="1"/>
</dbReference>
<evidence type="ECO:0000256" key="2">
    <source>
        <dbReference type="ARBA" id="ARBA00008164"/>
    </source>
</evidence>
<feature type="domain" description="Band 7" evidence="5">
    <location>
        <begin position="24"/>
        <end position="181"/>
    </location>
</feature>
<dbReference type="PANTHER" id="PTHR10264">
    <property type="entry name" value="BAND 7 PROTEIN-RELATED"/>
    <property type="match status" value="1"/>
</dbReference>
<proteinExistence type="inferred from homology"/>
<dbReference type="GO" id="GO:0006508">
    <property type="term" value="P:proteolysis"/>
    <property type="evidence" value="ECO:0007669"/>
    <property type="project" value="UniProtKB-KW"/>
</dbReference>
<name>A0A0K1PWB1_9BACT</name>
<dbReference type="RefSeq" id="WP_146648564.1">
    <property type="nucleotide sequence ID" value="NZ_CP012333.1"/>
</dbReference>
<comment type="subcellular location">
    <subcellularLocation>
        <location evidence="1">Membrane</location>
        <topology evidence="1">Single-pass membrane protein</topology>
    </subcellularLocation>
</comment>
<evidence type="ECO:0000256" key="3">
    <source>
        <dbReference type="ARBA" id="ARBA00017055"/>
    </source>
</evidence>
<dbReference type="InterPro" id="IPR018080">
    <property type="entry name" value="Band_7/stomatin-like_CS"/>
</dbReference>
<keyword evidence="6" id="KW-0378">Hydrolase</keyword>
<dbReference type="Proteomes" id="UP000064967">
    <property type="component" value="Chromosome"/>
</dbReference>
<evidence type="ECO:0000256" key="1">
    <source>
        <dbReference type="ARBA" id="ARBA00004167"/>
    </source>
</evidence>
<protein>
    <recommendedName>
        <fullName evidence="3">Protein QmcA</fullName>
    </recommendedName>
</protein>
<dbReference type="Gene3D" id="3.30.479.30">
    <property type="entry name" value="Band 7 domain"/>
    <property type="match status" value="1"/>
</dbReference>
<gene>
    <name evidence="6" type="ORF">AKJ09_04093</name>
</gene>
<comment type="similarity">
    <text evidence="2">Belongs to the band 7/mec-2 family.</text>
</comment>
<evidence type="ECO:0000259" key="5">
    <source>
        <dbReference type="SMART" id="SM00244"/>
    </source>
</evidence>
<sequence>MPSYIVDVVVVVLLVGLAVTMLVKAIRIVPEYQRLVVFRLGRALGARGPGLVLLIPFVDRGVVVDLRERFFDVTPQTTITADNAQLAIDFLVYSKIVDALSSVLNVEKYEGASRGIAITTLRAVVGSMLLDDVLAKREQINDTLRGKLDEVTNRWGIKVTAVEIREISTTREIHEAMTRQMSAERTRRAMVTEAEGQRAATIRVAEGKKQATILEAEGAREAALLRAQGFASALDAIFAVAHTIDDKTMSLQYLDMLKSMGANPATKIVVPLELASLVRPFVEHIAGATGPREEIPLAESRH</sequence>
<keyword evidence="4" id="KW-0472">Membrane</keyword>
<dbReference type="FunFam" id="3.30.479.30:FF:000004">
    <property type="entry name" value="Putative membrane protease family, stomatin"/>
    <property type="match status" value="1"/>
</dbReference>
<dbReference type="PRINTS" id="PR00721">
    <property type="entry name" value="STOMATIN"/>
</dbReference>